<comment type="caution">
    <text evidence="3">The sequence shown here is derived from an EMBL/GenBank/DDBJ whole genome shotgun (WGS) entry which is preliminary data.</text>
</comment>
<dbReference type="EMBL" id="BAAAMJ010000083">
    <property type="protein sequence ID" value="GAA1935137.1"/>
    <property type="molecule type" value="Genomic_DNA"/>
</dbReference>
<dbReference type="InterPro" id="IPR028994">
    <property type="entry name" value="Integrin_alpha_N"/>
</dbReference>
<feature type="region of interest" description="Disordered" evidence="2">
    <location>
        <begin position="264"/>
        <end position="336"/>
    </location>
</feature>
<dbReference type="Pfam" id="PF13517">
    <property type="entry name" value="FG-GAP_3"/>
    <property type="match status" value="1"/>
</dbReference>
<dbReference type="SUPFAM" id="SSF69318">
    <property type="entry name" value="Integrin alpha N-terminal domain"/>
    <property type="match status" value="1"/>
</dbReference>
<keyword evidence="1" id="KW-0732">Signal</keyword>
<gene>
    <name evidence="3" type="ORF">GCM10009716_47710</name>
</gene>
<evidence type="ECO:0000256" key="1">
    <source>
        <dbReference type="ARBA" id="ARBA00022729"/>
    </source>
</evidence>
<dbReference type="NCBIfam" id="NF033679">
    <property type="entry name" value="DNRLRE_dom"/>
    <property type="match status" value="1"/>
</dbReference>
<reference evidence="4" key="1">
    <citation type="journal article" date="2019" name="Int. J. Syst. Evol. Microbiol.">
        <title>The Global Catalogue of Microorganisms (GCM) 10K type strain sequencing project: providing services to taxonomists for standard genome sequencing and annotation.</title>
        <authorList>
            <consortium name="The Broad Institute Genomics Platform"/>
            <consortium name="The Broad Institute Genome Sequencing Center for Infectious Disease"/>
            <person name="Wu L."/>
            <person name="Ma J."/>
        </authorList>
    </citation>
    <scope>NUCLEOTIDE SEQUENCE [LARGE SCALE GENOMIC DNA]</scope>
    <source>
        <strain evidence="4">JCM 13581</strain>
    </source>
</reference>
<sequence length="1055" mass="113644">MKAPRLLQPLMRTRTRLVCTVGVMATLLLAGLFPLLSWDSPAPRTPAALAGTDAAPLTAHQAMDRAKANGDAVLVGAETTETSITWALPEGQFRTHIHALPQRARTPEGEWADIDTTLRRTGAGVEPVNSVTPLIFSGGGPAERSSRNHRRTTLARQTSTAQDGWTVLAELTVEGHTLTYTWPGPLPEPVLDGPRALYPEVLDGVDLLLVARDEGGFGQLLVVKSPEAAAGLDLGAITYGLASPTAVFVHDEDTGGVQVRDQDGKEITAVPTPFAWDSAGREPTDPDDPEAPEPPEPRTDTSSPQAVLNLTGLTGVEPGAVHAPMPTSLDGDGTSQAVLGLDAGSTGLFDDDADVRYPVFLDPTLVGGVHSWTMAYKPYPNSSFFNGTNYNNGTSEARVGYESTTGGLARSFWRMRFDNSLSGATVSSATFKVKNTHSWSCETRQFQLWLTSAISSSTTWNKQPEWRTHQQNRSFAHGYSSACPDEFVSYTITDAAQQAVNNGWATITLGMRATTETSTWTWRKFQASSAEIRVTYNRKPNEPVNGTSSPGGACVPGPGQGVTVSKTDLTFTATGSDPDGNLKHLYFRVWPTGDSANKLVDKRVTPTSSGKGSVTALASQLTDGVTYSWDVRSEDTEGAVSTYFPPGPEPCRFTADASVPTEPVLSSDQVEDTEWDSGQWATVSYGEDVTFTMQFSDDTTRYAYAFNGTGYTHEQLGTDKTVTRTLTPPNAGPVYFHVYAYNAVGNRSSRAALLFYLRPRDAADSPGDLNGDGNPDLLVIDGNGELRSYAGEEGGQVYSRIRASYTSDGTRNPEGHFYDADNDQAALISKHSDYYPGDGLTDLFARTPDGDFWLYPGDGYGSFDVDRRIRILLPDNAPSPDTWTQIKAVGDVTGDGQSDLFVRTGTGFWALTGYTGASFQEATLMWATAWENREIVNVTDIDGDGTPDLLWRNRGNGNMYVRHGKPGDKAGSVDLESLTLASRSRDGDVVYGTNWTSTSVPLLVGVPDTNGDGIPDIWALREDGTVQIYHPSRTNTHSPVATVVTGDWSSVKAFG</sequence>
<dbReference type="PANTHER" id="PTHR46580">
    <property type="entry name" value="SENSOR KINASE-RELATED"/>
    <property type="match status" value="1"/>
</dbReference>
<proteinExistence type="predicted"/>
<organism evidence="3 4">
    <name type="scientific">Streptomyces sodiiphilus</name>
    <dbReference type="NCBI Taxonomy" id="226217"/>
    <lineage>
        <taxon>Bacteria</taxon>
        <taxon>Bacillati</taxon>
        <taxon>Actinomycetota</taxon>
        <taxon>Actinomycetes</taxon>
        <taxon>Kitasatosporales</taxon>
        <taxon>Streptomycetaceae</taxon>
        <taxon>Streptomyces</taxon>
    </lineage>
</organism>
<evidence type="ECO:0000313" key="4">
    <source>
        <dbReference type="Proteomes" id="UP001501303"/>
    </source>
</evidence>
<dbReference type="RefSeq" id="WP_344266603.1">
    <property type="nucleotide sequence ID" value="NZ_BAAAMJ010000083.1"/>
</dbReference>
<keyword evidence="4" id="KW-1185">Reference proteome</keyword>
<dbReference type="PANTHER" id="PTHR46580:SF4">
    <property type="entry name" value="ATP_GTP-BINDING PROTEIN"/>
    <property type="match status" value="1"/>
</dbReference>
<protein>
    <submittedName>
        <fullName evidence="3">VCBS repeat-containing protein</fullName>
    </submittedName>
</protein>
<dbReference type="Gene3D" id="2.130.10.130">
    <property type="entry name" value="Integrin alpha, N-terminal"/>
    <property type="match status" value="1"/>
</dbReference>
<feature type="compositionally biased region" description="Polar residues" evidence="2">
    <location>
        <begin position="302"/>
        <end position="312"/>
    </location>
</feature>
<name>A0ABP5B7L4_9ACTN</name>
<dbReference type="InterPro" id="IPR013517">
    <property type="entry name" value="FG-GAP"/>
</dbReference>
<accession>A0ABP5B7L4</accession>
<evidence type="ECO:0000313" key="3">
    <source>
        <dbReference type="EMBL" id="GAA1935137.1"/>
    </source>
</evidence>
<evidence type="ECO:0000256" key="2">
    <source>
        <dbReference type="SAM" id="MobiDB-lite"/>
    </source>
</evidence>
<feature type="region of interest" description="Disordered" evidence="2">
    <location>
        <begin position="539"/>
        <end position="561"/>
    </location>
</feature>
<dbReference type="Proteomes" id="UP001501303">
    <property type="component" value="Unassembled WGS sequence"/>
</dbReference>